<dbReference type="Proteomes" id="UP000608579">
    <property type="component" value="Unassembled WGS sequence"/>
</dbReference>
<dbReference type="EMBL" id="DQVM01000012">
    <property type="protein sequence ID" value="HIQ29060.1"/>
    <property type="molecule type" value="Genomic_DNA"/>
</dbReference>
<gene>
    <name evidence="1" type="ORF">EYH45_00685</name>
</gene>
<accession>A0A833EBQ2</accession>
<evidence type="ECO:0000313" key="1">
    <source>
        <dbReference type="EMBL" id="HIQ29060.1"/>
    </source>
</evidence>
<organism evidence="1 2">
    <name type="scientific">Caldiarchaeum subterraneum</name>
    <dbReference type="NCBI Taxonomy" id="311458"/>
    <lineage>
        <taxon>Archaea</taxon>
        <taxon>Nitrososphaerota</taxon>
        <taxon>Candidatus Caldarchaeales</taxon>
        <taxon>Candidatus Caldarchaeaceae</taxon>
        <taxon>Candidatus Caldarchaeum</taxon>
    </lineage>
</organism>
<comment type="caution">
    <text evidence="1">The sequence shown here is derived from an EMBL/GenBank/DDBJ whole genome shotgun (WGS) entry which is preliminary data.</text>
</comment>
<sequence>MEVIKYNTPEELLRNILLLPGQPAILYWAEEVVFYPVPLMPNTSKIVEELLNGRIYWTFVSFAEMREYSSMVAAEKGPEAVVINVSRSKVLREVASWLKRRIGEE</sequence>
<evidence type="ECO:0000313" key="2">
    <source>
        <dbReference type="Proteomes" id="UP000608579"/>
    </source>
</evidence>
<reference evidence="1" key="1">
    <citation type="journal article" date="2020" name="ISME J.">
        <title>Gammaproteobacteria mediating utilization of methyl-, sulfur- and petroleum organic compounds in deep ocean hydrothermal plumes.</title>
        <authorList>
            <person name="Zhou Z."/>
            <person name="Liu Y."/>
            <person name="Pan J."/>
            <person name="Cron B.R."/>
            <person name="Toner B.M."/>
            <person name="Anantharaman K."/>
            <person name="Breier J.A."/>
            <person name="Dick G.J."/>
            <person name="Li M."/>
        </authorList>
    </citation>
    <scope>NUCLEOTIDE SEQUENCE</scope>
    <source>
        <strain evidence="1">SZUA-1515</strain>
    </source>
</reference>
<name>A0A833EBQ2_CALS0</name>
<protein>
    <submittedName>
        <fullName evidence="1">Uncharacterized protein</fullName>
    </submittedName>
</protein>
<proteinExistence type="predicted"/>
<dbReference type="AlphaFoldDB" id="A0A833EBQ2"/>